<evidence type="ECO:0000313" key="2">
    <source>
        <dbReference type="EMBL" id="RNA40657.1"/>
    </source>
</evidence>
<protein>
    <submittedName>
        <fullName evidence="2">Uncharacterized protein</fullName>
    </submittedName>
</protein>
<feature type="compositionally biased region" description="Polar residues" evidence="1">
    <location>
        <begin position="90"/>
        <end position="117"/>
    </location>
</feature>
<gene>
    <name evidence="2" type="ORF">BpHYR1_024568</name>
</gene>
<reference evidence="2 3" key="1">
    <citation type="journal article" date="2018" name="Sci. Rep.">
        <title>Genomic signatures of local adaptation to the degree of environmental predictability in rotifers.</title>
        <authorList>
            <person name="Franch-Gras L."/>
            <person name="Hahn C."/>
            <person name="Garcia-Roger E.M."/>
            <person name="Carmona M.J."/>
            <person name="Serra M."/>
            <person name="Gomez A."/>
        </authorList>
    </citation>
    <scope>NUCLEOTIDE SEQUENCE [LARGE SCALE GENOMIC DNA]</scope>
    <source>
        <strain evidence="2">HYR1</strain>
    </source>
</reference>
<organism evidence="2 3">
    <name type="scientific">Brachionus plicatilis</name>
    <name type="common">Marine rotifer</name>
    <name type="synonym">Brachionus muelleri</name>
    <dbReference type="NCBI Taxonomy" id="10195"/>
    <lineage>
        <taxon>Eukaryota</taxon>
        <taxon>Metazoa</taxon>
        <taxon>Spiralia</taxon>
        <taxon>Gnathifera</taxon>
        <taxon>Rotifera</taxon>
        <taxon>Eurotatoria</taxon>
        <taxon>Monogononta</taxon>
        <taxon>Pseudotrocha</taxon>
        <taxon>Ploima</taxon>
        <taxon>Brachionidae</taxon>
        <taxon>Brachionus</taxon>
    </lineage>
</organism>
<dbReference type="AlphaFoldDB" id="A0A3M7SY59"/>
<keyword evidence="3" id="KW-1185">Reference proteome</keyword>
<dbReference type="EMBL" id="REGN01000611">
    <property type="protein sequence ID" value="RNA40657.1"/>
    <property type="molecule type" value="Genomic_DNA"/>
</dbReference>
<evidence type="ECO:0000256" key="1">
    <source>
        <dbReference type="SAM" id="MobiDB-lite"/>
    </source>
</evidence>
<dbReference type="Proteomes" id="UP000276133">
    <property type="component" value="Unassembled WGS sequence"/>
</dbReference>
<accession>A0A3M7SY59</accession>
<sequence>MESFKQLNYQKNSIKRLCVSKFKINEELFDEIVLDSTGSKLKEFQKQVVVKWDPNEKNNIQSASNEDDDELINQSLTQHECSRTHLPSPIASQTPPQTRSSAPITSTQAVTKPIQNKGNKRTKPI</sequence>
<name>A0A3M7SY59_BRAPC</name>
<proteinExistence type="predicted"/>
<dbReference type="OrthoDB" id="10574332at2759"/>
<comment type="caution">
    <text evidence="2">The sequence shown here is derived from an EMBL/GenBank/DDBJ whole genome shotgun (WGS) entry which is preliminary data.</text>
</comment>
<evidence type="ECO:0000313" key="3">
    <source>
        <dbReference type="Proteomes" id="UP000276133"/>
    </source>
</evidence>
<feature type="region of interest" description="Disordered" evidence="1">
    <location>
        <begin position="54"/>
        <end position="125"/>
    </location>
</feature>